<sequence>MSNNSLNDFIDTIEPGTTSVVGKTKKSKKRIDKSKRDARYDPAEEIYINPMDVINALNESNDVRTVAMVLQDESKNKVNSFKMLSGRSAVAKEILKDIEDDRDDLPMNTLRATNILRFLSNLHDNQF</sequence>
<name>A0AAE6R7Y2_9ABAC</name>
<dbReference type="Proteomes" id="UP000830275">
    <property type="component" value="Segment"/>
</dbReference>
<feature type="compositionally biased region" description="Basic residues" evidence="1">
    <location>
        <begin position="23"/>
        <end position="33"/>
    </location>
</feature>
<evidence type="ECO:0000313" key="3">
    <source>
        <dbReference type="Proteomes" id="UP000830275"/>
    </source>
</evidence>
<dbReference type="Pfam" id="PF06497">
    <property type="entry name" value="Baculo_Ac102"/>
    <property type="match status" value="1"/>
</dbReference>
<dbReference type="InterPro" id="IPR009477">
    <property type="entry name" value="Baculo_Ac102"/>
</dbReference>
<proteinExistence type="predicted"/>
<accession>A0AAE6R7Y2</accession>
<evidence type="ECO:0000256" key="1">
    <source>
        <dbReference type="SAM" id="MobiDB-lite"/>
    </source>
</evidence>
<feature type="region of interest" description="Disordered" evidence="1">
    <location>
        <begin position="17"/>
        <end position="37"/>
    </location>
</feature>
<reference evidence="2 3" key="1">
    <citation type="journal article" date="2019" name="Viruses">
        <title>Genome Analysis of a Novel Clade II.b Alphabaculovirus Obtained from Artaxa digramma.</title>
        <authorList>
            <person name="Li J."/>
            <person name="Duan X."/>
            <person name="Wang Q."/>
            <person name="Zhang L."/>
            <person name="Deng F."/>
            <person name="Wang H."/>
            <person name="Hu Z."/>
            <person name="Wang M."/>
            <person name="Wang J."/>
        </authorList>
    </citation>
    <scope>NUCLEOTIDE SEQUENCE [LARGE SCALE GENOMIC DNA]</scope>
    <source>
        <strain evidence="2 3">424</strain>
    </source>
</reference>
<protein>
    <submittedName>
        <fullName evidence="2">P12</fullName>
    </submittedName>
</protein>
<gene>
    <name evidence="2" type="primary">p12</name>
    <name evidence="2" type="ORF">Eudi_ORF93</name>
</gene>
<keyword evidence="3" id="KW-1185">Reference proteome</keyword>
<organism evidence="2 3">
    <name type="scientific">Artaxa digramma nucleopolyhedrovirus</name>
    <dbReference type="NCBI Taxonomy" id="3070910"/>
    <lineage>
        <taxon>Viruses</taxon>
        <taxon>Viruses incertae sedis</taxon>
        <taxon>Naldaviricetes</taxon>
        <taxon>Lefavirales</taxon>
        <taxon>Baculoviridae</taxon>
        <taxon>Alphabaculovirus</taxon>
        <taxon>Alphabaculovirus ardigrammae</taxon>
    </lineage>
</organism>
<dbReference type="EMBL" id="MN233792">
    <property type="protein sequence ID" value="QHB21752.1"/>
    <property type="molecule type" value="Genomic_DNA"/>
</dbReference>
<evidence type="ECO:0000313" key="2">
    <source>
        <dbReference type="EMBL" id="QHB21752.1"/>
    </source>
</evidence>